<dbReference type="GO" id="GO:0006355">
    <property type="term" value="P:regulation of DNA-templated transcription"/>
    <property type="evidence" value="ECO:0007669"/>
    <property type="project" value="InterPro"/>
</dbReference>
<dbReference type="Gene3D" id="1.10.10.10">
    <property type="entry name" value="Winged helix-like DNA-binding domain superfamily/Winged helix DNA-binding domain"/>
    <property type="match status" value="1"/>
</dbReference>
<gene>
    <name evidence="10" type="ORF">K8U72_00210</name>
</gene>
<keyword evidence="5" id="KW-0804">Transcription</keyword>
<proteinExistence type="predicted"/>
<dbReference type="PANTHER" id="PTHR48111">
    <property type="entry name" value="REGULATOR OF RPOS"/>
    <property type="match status" value="1"/>
</dbReference>
<accession>A0A921KKE8</accession>
<feature type="modified residue" description="4-aspartylphosphate" evidence="6">
    <location>
        <position position="56"/>
    </location>
</feature>
<evidence type="ECO:0000259" key="9">
    <source>
        <dbReference type="PROSITE" id="PS51755"/>
    </source>
</evidence>
<dbReference type="GO" id="GO:0000156">
    <property type="term" value="F:phosphorelay response regulator activity"/>
    <property type="evidence" value="ECO:0007669"/>
    <property type="project" value="TreeGrafter"/>
</dbReference>
<dbReference type="EMBL" id="DYWQ01000002">
    <property type="protein sequence ID" value="HJF44198.1"/>
    <property type="molecule type" value="Genomic_DNA"/>
</dbReference>
<dbReference type="Proteomes" id="UP000697330">
    <property type="component" value="Unassembled WGS sequence"/>
</dbReference>
<dbReference type="InterPro" id="IPR011006">
    <property type="entry name" value="CheY-like_superfamily"/>
</dbReference>
<keyword evidence="4 7" id="KW-0238">DNA-binding</keyword>
<dbReference type="Gene3D" id="6.10.250.690">
    <property type="match status" value="1"/>
</dbReference>
<dbReference type="Gene3D" id="3.40.50.2300">
    <property type="match status" value="1"/>
</dbReference>
<dbReference type="PROSITE" id="PS50110">
    <property type="entry name" value="RESPONSE_REGULATORY"/>
    <property type="match status" value="1"/>
</dbReference>
<evidence type="ECO:0000256" key="4">
    <source>
        <dbReference type="ARBA" id="ARBA00023125"/>
    </source>
</evidence>
<comment type="caution">
    <text evidence="10">The sequence shown here is derived from an EMBL/GenBank/DDBJ whole genome shotgun (WGS) entry which is preliminary data.</text>
</comment>
<keyword evidence="3" id="KW-0805">Transcription regulation</keyword>
<dbReference type="PANTHER" id="PTHR48111:SF2">
    <property type="entry name" value="RESPONSE REGULATOR SAER"/>
    <property type="match status" value="1"/>
</dbReference>
<dbReference type="Pfam" id="PF00072">
    <property type="entry name" value="Response_reg"/>
    <property type="match status" value="1"/>
</dbReference>
<evidence type="ECO:0000256" key="3">
    <source>
        <dbReference type="ARBA" id="ARBA00023015"/>
    </source>
</evidence>
<dbReference type="SMART" id="SM00448">
    <property type="entry name" value="REC"/>
    <property type="match status" value="1"/>
</dbReference>
<evidence type="ECO:0000256" key="7">
    <source>
        <dbReference type="PROSITE-ProRule" id="PRU01091"/>
    </source>
</evidence>
<feature type="domain" description="OmpR/PhoB-type" evidence="9">
    <location>
        <begin position="137"/>
        <end position="237"/>
    </location>
</feature>
<dbReference type="CDD" id="cd00383">
    <property type="entry name" value="trans_reg_C"/>
    <property type="match status" value="1"/>
</dbReference>
<evidence type="ECO:0000256" key="1">
    <source>
        <dbReference type="ARBA" id="ARBA00022553"/>
    </source>
</evidence>
<dbReference type="PROSITE" id="PS51755">
    <property type="entry name" value="OMPR_PHOB"/>
    <property type="match status" value="1"/>
</dbReference>
<evidence type="ECO:0000313" key="11">
    <source>
        <dbReference type="Proteomes" id="UP000697330"/>
    </source>
</evidence>
<dbReference type="InterPro" id="IPR039420">
    <property type="entry name" value="WalR-like"/>
</dbReference>
<protein>
    <submittedName>
        <fullName evidence="10">Response regulator transcription factor</fullName>
    </submittedName>
</protein>
<evidence type="ECO:0000256" key="6">
    <source>
        <dbReference type="PROSITE-ProRule" id="PRU00169"/>
    </source>
</evidence>
<keyword evidence="2" id="KW-0902">Two-component regulatory system</keyword>
<evidence type="ECO:0000256" key="2">
    <source>
        <dbReference type="ARBA" id="ARBA00023012"/>
    </source>
</evidence>
<evidence type="ECO:0000256" key="5">
    <source>
        <dbReference type="ARBA" id="ARBA00023163"/>
    </source>
</evidence>
<dbReference type="AlphaFoldDB" id="A0A921KKE8"/>
<sequence length="237" mass="26017">MGARVLVVDDEPEICELVRVYLEAEGFEVETLGDGAAAAARVTDDDAPQVDLAVLDVMLPGASGLEVCRAIRARHSYPVIMLTARGEQADKICGLTLGADDYVTKPFLPLELVARVKAQLRRYTTYNAAGGAHGEKDGVIACRGLLLDVPAHEATLNERPLALTPTEFSLLRILLEADGAVVSARELYQRIFGDEYYERGSGSITVHVRHLREKMGDSFEDPRYIKTVWGLGYKIER</sequence>
<dbReference type="SUPFAM" id="SSF52172">
    <property type="entry name" value="CheY-like"/>
    <property type="match status" value="1"/>
</dbReference>
<dbReference type="SMART" id="SM00862">
    <property type="entry name" value="Trans_reg_C"/>
    <property type="match status" value="1"/>
</dbReference>
<feature type="DNA-binding region" description="OmpR/PhoB-type" evidence="7">
    <location>
        <begin position="137"/>
        <end position="237"/>
    </location>
</feature>
<dbReference type="RefSeq" id="WP_274958323.1">
    <property type="nucleotide sequence ID" value="NZ_DYWQ01000002.1"/>
</dbReference>
<dbReference type="GO" id="GO:0032993">
    <property type="term" value="C:protein-DNA complex"/>
    <property type="evidence" value="ECO:0007669"/>
    <property type="project" value="TreeGrafter"/>
</dbReference>
<dbReference type="GO" id="GO:0005829">
    <property type="term" value="C:cytosol"/>
    <property type="evidence" value="ECO:0007669"/>
    <property type="project" value="TreeGrafter"/>
</dbReference>
<evidence type="ECO:0000313" key="10">
    <source>
        <dbReference type="EMBL" id="HJF44198.1"/>
    </source>
</evidence>
<dbReference type="InterPro" id="IPR001867">
    <property type="entry name" value="OmpR/PhoB-type_DNA-bd"/>
</dbReference>
<dbReference type="Pfam" id="PF00486">
    <property type="entry name" value="Trans_reg_C"/>
    <property type="match status" value="1"/>
</dbReference>
<evidence type="ECO:0000259" key="8">
    <source>
        <dbReference type="PROSITE" id="PS50110"/>
    </source>
</evidence>
<dbReference type="InterPro" id="IPR001789">
    <property type="entry name" value="Sig_transdc_resp-reg_receiver"/>
</dbReference>
<dbReference type="GO" id="GO:0000976">
    <property type="term" value="F:transcription cis-regulatory region binding"/>
    <property type="evidence" value="ECO:0007669"/>
    <property type="project" value="TreeGrafter"/>
</dbReference>
<name>A0A921KKE8_9ACTN</name>
<reference evidence="10" key="1">
    <citation type="journal article" date="2021" name="PeerJ">
        <title>Extensive microbial diversity within the chicken gut microbiome revealed by metagenomics and culture.</title>
        <authorList>
            <person name="Gilroy R."/>
            <person name="Ravi A."/>
            <person name="Getino M."/>
            <person name="Pursley I."/>
            <person name="Horton D.L."/>
            <person name="Alikhan N.F."/>
            <person name="Baker D."/>
            <person name="Gharbi K."/>
            <person name="Hall N."/>
            <person name="Watson M."/>
            <person name="Adriaenssens E.M."/>
            <person name="Foster-Nyarko E."/>
            <person name="Jarju S."/>
            <person name="Secka A."/>
            <person name="Antonio M."/>
            <person name="Oren A."/>
            <person name="Chaudhuri R.R."/>
            <person name="La Ragione R."/>
            <person name="Hildebrand F."/>
            <person name="Pallen M.J."/>
        </authorList>
    </citation>
    <scope>NUCLEOTIDE SEQUENCE</scope>
    <source>
        <strain evidence="10">CHK124-7917</strain>
    </source>
</reference>
<dbReference type="FunFam" id="3.40.50.2300:FF:000001">
    <property type="entry name" value="DNA-binding response regulator PhoB"/>
    <property type="match status" value="1"/>
</dbReference>
<organism evidence="10 11">
    <name type="scientific">Thermophilibacter provencensis</name>
    <dbReference type="NCBI Taxonomy" id="1852386"/>
    <lineage>
        <taxon>Bacteria</taxon>
        <taxon>Bacillati</taxon>
        <taxon>Actinomycetota</taxon>
        <taxon>Coriobacteriia</taxon>
        <taxon>Coriobacteriales</taxon>
        <taxon>Atopobiaceae</taxon>
        <taxon>Thermophilibacter</taxon>
    </lineage>
</organism>
<dbReference type="InterPro" id="IPR036388">
    <property type="entry name" value="WH-like_DNA-bd_sf"/>
</dbReference>
<feature type="domain" description="Response regulatory" evidence="8">
    <location>
        <begin position="4"/>
        <end position="120"/>
    </location>
</feature>
<keyword evidence="1 6" id="KW-0597">Phosphoprotein</keyword>
<dbReference type="SUPFAM" id="SSF46894">
    <property type="entry name" value="C-terminal effector domain of the bipartite response regulators"/>
    <property type="match status" value="1"/>
</dbReference>
<reference evidence="10" key="2">
    <citation type="submission" date="2021-09" db="EMBL/GenBank/DDBJ databases">
        <authorList>
            <person name="Gilroy R."/>
        </authorList>
    </citation>
    <scope>NUCLEOTIDE SEQUENCE</scope>
    <source>
        <strain evidence="10">CHK124-7917</strain>
    </source>
</reference>
<dbReference type="InterPro" id="IPR016032">
    <property type="entry name" value="Sig_transdc_resp-reg_C-effctor"/>
</dbReference>